<keyword evidence="9" id="KW-0411">Iron-sulfur</keyword>
<dbReference type="PANTHER" id="PTHR47354">
    <property type="entry name" value="NADH OXIDOREDUCTASE HCR"/>
    <property type="match status" value="1"/>
</dbReference>
<dbReference type="Pfam" id="PF00970">
    <property type="entry name" value="FAD_binding_6"/>
    <property type="match status" value="1"/>
</dbReference>
<comment type="cofactor">
    <cofactor evidence="10">
        <name>[2Fe-2S] cluster</name>
        <dbReference type="ChEBI" id="CHEBI:190135"/>
    </cofactor>
</comment>
<evidence type="ECO:0000256" key="5">
    <source>
        <dbReference type="ARBA" id="ARBA00022723"/>
    </source>
</evidence>
<dbReference type="InterPro" id="IPR050415">
    <property type="entry name" value="MRET"/>
</dbReference>
<dbReference type="EMBL" id="JAUFQC010000027">
    <property type="protein sequence ID" value="MDN3611861.1"/>
    <property type="molecule type" value="Genomic_DNA"/>
</dbReference>
<dbReference type="Proteomes" id="UP001238540">
    <property type="component" value="Unassembled WGS sequence"/>
</dbReference>
<dbReference type="SUPFAM" id="SSF52343">
    <property type="entry name" value="Ferredoxin reductase-like, C-terminal NADP-linked domain"/>
    <property type="match status" value="1"/>
</dbReference>
<evidence type="ECO:0000256" key="11">
    <source>
        <dbReference type="ARBA" id="ARBA00061434"/>
    </source>
</evidence>
<dbReference type="Pfam" id="PF03476">
    <property type="entry name" value="MOSC_N"/>
    <property type="match status" value="1"/>
</dbReference>
<evidence type="ECO:0000256" key="3">
    <source>
        <dbReference type="ARBA" id="ARBA00022692"/>
    </source>
</evidence>
<dbReference type="SUPFAM" id="SSF141673">
    <property type="entry name" value="MOSC N-terminal domain-like"/>
    <property type="match status" value="1"/>
</dbReference>
<dbReference type="InterPro" id="IPR005302">
    <property type="entry name" value="MoCF_Sase_C"/>
</dbReference>
<evidence type="ECO:0000313" key="15">
    <source>
        <dbReference type="EMBL" id="MDN3611861.1"/>
    </source>
</evidence>
<evidence type="ECO:0000313" key="16">
    <source>
        <dbReference type="Proteomes" id="UP001238540"/>
    </source>
</evidence>
<dbReference type="Pfam" id="PF00175">
    <property type="entry name" value="NAD_binding_1"/>
    <property type="match status" value="1"/>
</dbReference>
<evidence type="ECO:0000256" key="10">
    <source>
        <dbReference type="ARBA" id="ARBA00034078"/>
    </source>
</evidence>
<evidence type="ECO:0000256" key="1">
    <source>
        <dbReference type="ARBA" id="ARBA00001974"/>
    </source>
</evidence>
<evidence type="ECO:0000256" key="9">
    <source>
        <dbReference type="ARBA" id="ARBA00023014"/>
    </source>
</evidence>
<sequence>MSPPILSQINVYPVKSIGGIAQSSSWVEKQGLMFDRRFMLAMSDGAMVTARKHPHMVQVQSSLTPDGLIFVAKGKTPLRLRYAEFKMQPSPAQVWKDNFEAYTTTDEADDWFSELLAQRVELLFCGEQSNRVRQKVGGNVSFADGYPMLLIGEGSLNELNRRSPERHSMDQFRANLVVATEQPFEEDSWKRIRIGEVEFEAVKPCERCILTTVDVSTGEFRASKEPLNTLSQFRANDRGGVFFGQNLVAKNEGLIRQGDPLEVLEFKQKESYPDRSPKRFDLTCVEREQIARDFVTFWFEPELSETPRYQPGQHLPISVEIQGQRFTRRYTLSSSPSRPDRLAISVKRIEGGRISHWLHDHLNVGDVVTCEAPQGDFHLGDRSKKSILLLSAGSGVTPMLSMLRYLSDHDQVDDVVFYHQCRSVEDIPCQQELDNFKRQHPRLRVLIALSQPPIDWFGLKGRFSYAHLKQVENVEQRQVFVCGPDGFMQQAKDLLIRQGLPESRYHQEAFGVAKISQPEFQSLQISVNGQVFSGNNQSPLLDQAEDAGIAIAHSCRAGLCGACKVTLESGKVNQPDVPGLQDHERHLGVVLACCCVPETDLDVVN</sequence>
<keyword evidence="2" id="KW-0285">Flavoprotein</keyword>
<dbReference type="InterPro" id="IPR039261">
    <property type="entry name" value="FNR_nucleotide-bd"/>
</dbReference>
<dbReference type="PRINTS" id="PR00406">
    <property type="entry name" value="CYTB5RDTASE"/>
</dbReference>
<dbReference type="PROSITE" id="PS51085">
    <property type="entry name" value="2FE2S_FER_2"/>
    <property type="match status" value="1"/>
</dbReference>
<comment type="cofactor">
    <cofactor evidence="1">
        <name>FAD</name>
        <dbReference type="ChEBI" id="CHEBI:57692"/>
    </cofactor>
</comment>
<dbReference type="PROSITE" id="PS00197">
    <property type="entry name" value="2FE2S_FER_1"/>
    <property type="match status" value="1"/>
</dbReference>
<dbReference type="InterPro" id="IPR001433">
    <property type="entry name" value="OxRdtase_FAD/NAD-bd"/>
</dbReference>
<evidence type="ECO:0000256" key="8">
    <source>
        <dbReference type="ARBA" id="ARBA00023004"/>
    </source>
</evidence>
<keyword evidence="3" id="KW-0472">Membrane</keyword>
<dbReference type="SUPFAM" id="SSF50800">
    <property type="entry name" value="PK beta-barrel domain-like"/>
    <property type="match status" value="1"/>
</dbReference>
<keyword evidence="16" id="KW-1185">Reference proteome</keyword>
<dbReference type="CDD" id="cd00207">
    <property type="entry name" value="fer2"/>
    <property type="match status" value="1"/>
</dbReference>
<evidence type="ECO:0000256" key="6">
    <source>
        <dbReference type="ARBA" id="ARBA00022827"/>
    </source>
</evidence>
<gene>
    <name evidence="15" type="ORF">QWZ16_19895</name>
</gene>
<dbReference type="RefSeq" id="WP_076590585.1">
    <property type="nucleotide sequence ID" value="NZ_JABEYA020000008.1"/>
</dbReference>
<name>A0ABT8BXJ5_9VIBR</name>
<dbReference type="InterPro" id="IPR001709">
    <property type="entry name" value="Flavoprot_Pyr_Nucl_cyt_Rdtase"/>
</dbReference>
<evidence type="ECO:0000256" key="4">
    <source>
        <dbReference type="ARBA" id="ARBA00022714"/>
    </source>
</evidence>
<dbReference type="SUPFAM" id="SSF54292">
    <property type="entry name" value="2Fe-2S ferredoxin-like"/>
    <property type="match status" value="1"/>
</dbReference>
<dbReference type="PRINTS" id="PR00371">
    <property type="entry name" value="FPNCR"/>
</dbReference>
<keyword evidence="4" id="KW-0001">2Fe-2S</keyword>
<dbReference type="InterPro" id="IPR008333">
    <property type="entry name" value="Cbr1-like_FAD-bd_dom"/>
</dbReference>
<dbReference type="InterPro" id="IPR036010">
    <property type="entry name" value="2Fe-2S_ferredoxin-like_sf"/>
</dbReference>
<keyword evidence="6" id="KW-0274">FAD</keyword>
<dbReference type="Gene3D" id="3.40.50.80">
    <property type="entry name" value="Nucleotide-binding domain of ferredoxin-NADP reductase (FNR) module"/>
    <property type="match status" value="1"/>
</dbReference>
<feature type="domain" description="2Fe-2S ferredoxin-type" evidence="12">
    <location>
        <begin position="521"/>
        <end position="605"/>
    </location>
</feature>
<evidence type="ECO:0000256" key="7">
    <source>
        <dbReference type="ARBA" id="ARBA00023002"/>
    </source>
</evidence>
<dbReference type="InterPro" id="IPR006058">
    <property type="entry name" value="2Fe2S_fd_BS"/>
</dbReference>
<feature type="domain" description="MOSC" evidence="13">
    <location>
        <begin position="113"/>
        <end position="264"/>
    </location>
</feature>
<dbReference type="PROSITE" id="PS51384">
    <property type="entry name" value="FAD_FR"/>
    <property type="match status" value="1"/>
</dbReference>
<reference evidence="16" key="1">
    <citation type="journal article" date="2019" name="Int. J. Syst. Evol. Microbiol.">
        <title>The Global Catalogue of Microorganisms (GCM) 10K type strain sequencing project: providing services to taxonomists for standard genome sequencing and annotation.</title>
        <authorList>
            <consortium name="The Broad Institute Genomics Platform"/>
            <consortium name="The Broad Institute Genome Sequencing Center for Infectious Disease"/>
            <person name="Wu L."/>
            <person name="Ma J."/>
        </authorList>
    </citation>
    <scope>NUCLEOTIDE SEQUENCE [LARGE SCALE GENOMIC DNA]</scope>
    <source>
        <strain evidence="16">CECT 7398</strain>
    </source>
</reference>
<feature type="domain" description="FAD-binding FR-type" evidence="14">
    <location>
        <begin position="277"/>
        <end position="380"/>
    </location>
</feature>
<dbReference type="Pfam" id="PF00111">
    <property type="entry name" value="Fer2"/>
    <property type="match status" value="1"/>
</dbReference>
<evidence type="ECO:0000259" key="14">
    <source>
        <dbReference type="PROSITE" id="PS51384"/>
    </source>
</evidence>
<dbReference type="InterPro" id="IPR011037">
    <property type="entry name" value="Pyrv_Knase-like_insert_dom_sf"/>
</dbReference>
<protein>
    <submittedName>
        <fullName evidence="15">Hybrid-cluster NAD(P)-dependent oxidoreductase</fullName>
    </submittedName>
</protein>
<dbReference type="Gene3D" id="2.40.30.10">
    <property type="entry name" value="Translation factors"/>
    <property type="match status" value="1"/>
</dbReference>
<dbReference type="Gene3D" id="3.10.20.30">
    <property type="match status" value="1"/>
</dbReference>
<dbReference type="CDD" id="cd06215">
    <property type="entry name" value="FNR_iron_sulfur_binding_1"/>
    <property type="match status" value="1"/>
</dbReference>
<dbReference type="SUPFAM" id="SSF63380">
    <property type="entry name" value="Riboflavin synthase domain-like"/>
    <property type="match status" value="1"/>
</dbReference>
<dbReference type="InterPro" id="IPR017927">
    <property type="entry name" value="FAD-bd_FR_type"/>
</dbReference>
<dbReference type="PROSITE" id="PS51340">
    <property type="entry name" value="MOSC"/>
    <property type="match status" value="1"/>
</dbReference>
<dbReference type="PANTHER" id="PTHR47354:SF6">
    <property type="entry name" value="NADH OXIDOREDUCTASE HCR"/>
    <property type="match status" value="1"/>
</dbReference>
<proteinExistence type="inferred from homology"/>
<keyword evidence="5" id="KW-0479">Metal-binding</keyword>
<organism evidence="15 16">
    <name type="scientific">Vibrio ostreicida</name>
    <dbReference type="NCBI Taxonomy" id="526588"/>
    <lineage>
        <taxon>Bacteria</taxon>
        <taxon>Pseudomonadati</taxon>
        <taxon>Pseudomonadota</taxon>
        <taxon>Gammaproteobacteria</taxon>
        <taxon>Vibrionales</taxon>
        <taxon>Vibrionaceae</taxon>
        <taxon>Vibrio</taxon>
    </lineage>
</organism>
<dbReference type="InterPro" id="IPR012675">
    <property type="entry name" value="Beta-grasp_dom_sf"/>
</dbReference>
<dbReference type="InterPro" id="IPR017938">
    <property type="entry name" value="Riboflavin_synthase-like_b-brl"/>
</dbReference>
<evidence type="ECO:0000259" key="13">
    <source>
        <dbReference type="PROSITE" id="PS51340"/>
    </source>
</evidence>
<dbReference type="Pfam" id="PF03473">
    <property type="entry name" value="MOSC"/>
    <property type="match status" value="1"/>
</dbReference>
<keyword evidence="3" id="KW-0812">Transmembrane</keyword>
<dbReference type="InterPro" id="IPR005303">
    <property type="entry name" value="MOCOS_middle"/>
</dbReference>
<comment type="similarity">
    <text evidence="11">In the N-terminal section; belongs to the FAD-binding oxidoreductase type 6 family.</text>
</comment>
<keyword evidence="8" id="KW-0408">Iron</keyword>
<accession>A0ABT8BXJ5</accession>
<comment type="caution">
    <text evidence="15">The sequence shown here is derived from an EMBL/GenBank/DDBJ whole genome shotgun (WGS) entry which is preliminary data.</text>
</comment>
<evidence type="ECO:0000259" key="12">
    <source>
        <dbReference type="PROSITE" id="PS51085"/>
    </source>
</evidence>
<keyword evidence="7" id="KW-0560">Oxidoreductase</keyword>
<dbReference type="InterPro" id="IPR001041">
    <property type="entry name" value="2Fe-2S_ferredoxin-type"/>
</dbReference>
<evidence type="ECO:0000256" key="2">
    <source>
        <dbReference type="ARBA" id="ARBA00022630"/>
    </source>
</evidence>